<evidence type="ECO:0000313" key="4">
    <source>
        <dbReference type="EMBL" id="CDK30994.1"/>
    </source>
</evidence>
<keyword evidence="1" id="KW-0677">Repeat</keyword>
<evidence type="ECO:0000313" key="5">
    <source>
        <dbReference type="Proteomes" id="UP000018769"/>
    </source>
</evidence>
<accession>V6DHG9</accession>
<dbReference type="KEGG" id="dpb:BABL1_gene_129"/>
<protein>
    <submittedName>
        <fullName evidence="4">Ankyrin repeats containing protein</fullName>
    </submittedName>
</protein>
<dbReference type="eggNOG" id="COG0666">
    <property type="taxonomic scope" value="Bacteria"/>
</dbReference>
<dbReference type="PANTHER" id="PTHR24198">
    <property type="entry name" value="ANKYRIN REPEAT AND PROTEIN KINASE DOMAIN-CONTAINING PROTEIN"/>
    <property type="match status" value="1"/>
</dbReference>
<dbReference type="SMART" id="SM00248">
    <property type="entry name" value="ANK"/>
    <property type="match status" value="5"/>
</dbReference>
<keyword evidence="2 3" id="KW-0040">ANK repeat</keyword>
<evidence type="ECO:0000256" key="2">
    <source>
        <dbReference type="ARBA" id="ARBA00023043"/>
    </source>
</evidence>
<dbReference type="PROSITE" id="PS50297">
    <property type="entry name" value="ANK_REP_REGION"/>
    <property type="match status" value="2"/>
</dbReference>
<proteinExistence type="predicted"/>
<dbReference type="HOGENOM" id="CLU_000134_57_1_7"/>
<dbReference type="STRING" id="673862.BABL1_gene_129"/>
<dbReference type="RefSeq" id="WP_023792970.1">
    <property type="nucleotide sequence ID" value="NC_023003.1"/>
</dbReference>
<dbReference type="SUPFAM" id="SSF48403">
    <property type="entry name" value="Ankyrin repeat"/>
    <property type="match status" value="1"/>
</dbReference>
<evidence type="ECO:0000256" key="3">
    <source>
        <dbReference type="PROSITE-ProRule" id="PRU00023"/>
    </source>
</evidence>
<dbReference type="Pfam" id="PF13637">
    <property type="entry name" value="Ank_4"/>
    <property type="match status" value="1"/>
</dbReference>
<dbReference type="InterPro" id="IPR036770">
    <property type="entry name" value="Ankyrin_rpt-contain_sf"/>
</dbReference>
<dbReference type="PANTHER" id="PTHR24198:SF165">
    <property type="entry name" value="ANKYRIN REPEAT-CONTAINING PROTEIN-RELATED"/>
    <property type="match status" value="1"/>
</dbReference>
<feature type="repeat" description="ANK" evidence="3">
    <location>
        <begin position="262"/>
        <end position="294"/>
    </location>
</feature>
<evidence type="ECO:0000256" key="1">
    <source>
        <dbReference type="ARBA" id="ARBA00022737"/>
    </source>
</evidence>
<reference evidence="4 5" key="1">
    <citation type="journal article" date="2015" name="Biol. Direct">
        <title>Babela massiliensis, a representative of a widespread bacterial phylum with unusual adaptations to parasitism in amoebae.</title>
        <authorList>
            <person name="Pagnier I."/>
            <person name="Yutin N."/>
            <person name="Croce O."/>
            <person name="Makarova K.S."/>
            <person name="Wolf Y.I."/>
            <person name="Benamar S."/>
            <person name="Raoult D."/>
            <person name="Koonin E.V."/>
            <person name="La Scola B."/>
        </authorList>
    </citation>
    <scope>NUCLEOTIDE SEQUENCE [LARGE SCALE GENOMIC DNA]</scope>
    <source>
        <strain evidence="5">BABL1</strain>
    </source>
</reference>
<dbReference type="InterPro" id="IPR002110">
    <property type="entry name" value="Ankyrin_rpt"/>
</dbReference>
<dbReference type="Gene3D" id="1.25.40.20">
    <property type="entry name" value="Ankyrin repeat-containing domain"/>
    <property type="match status" value="1"/>
</dbReference>
<dbReference type="Pfam" id="PF12796">
    <property type="entry name" value="Ank_2"/>
    <property type="match status" value="1"/>
</dbReference>
<gene>
    <name evidence="4" type="ORF">BABL1_gene_129</name>
</gene>
<dbReference type="Proteomes" id="UP000018769">
    <property type="component" value="Chromosome I"/>
</dbReference>
<name>V6DHG9_9BACT</name>
<feature type="repeat" description="ANK" evidence="3">
    <location>
        <begin position="296"/>
        <end position="328"/>
    </location>
</feature>
<sequence length="359" mass="41584">MQLKKLFIGIALSITMFFTNIKSMEMSEKADLNSLHLALNITNLPEEVLWLILEQVIDQTIKDYFNSFDNLFDVSTRTCEKNFKEIIEDIWNICIYVPKTCQIFRAIFNEYGNRKKRAIEKFRKERFDYLASNIKLKLEEIKLTNTSQVKIDKALFLCLSKIDLSQKENLNYCYYLKEIIDLIFKGANKEIITQFSGNNVLSIFIDHGYIDIFKWLISIGCSIDAKDECKRTLLIRMVQSKRKDMVELILSYKPNLEIKDNMCYTALIWATIKGNSEIVDLLLRHGANVNAVDDLGNITVLMNAVERGHEEIVKSLLSNGANVFTKNEVNETALDIARKFGHTKIAQLIEKHIRKQDNI</sequence>
<dbReference type="PROSITE" id="PS50088">
    <property type="entry name" value="ANK_REPEAT"/>
    <property type="match status" value="2"/>
</dbReference>
<organism evidence="4 5">
    <name type="scientific">Candidatus Babela massiliensis</name>
    <dbReference type="NCBI Taxonomy" id="673862"/>
    <lineage>
        <taxon>Bacteria</taxon>
        <taxon>Candidatus Babelota</taxon>
        <taxon>Candidatus Babeliae</taxon>
        <taxon>Candidatus Babeliales</taxon>
        <taxon>Candidatus Babeliaceae</taxon>
        <taxon>Candidatus Babela</taxon>
    </lineage>
</organism>
<dbReference type="EMBL" id="HG793133">
    <property type="protein sequence ID" value="CDK30994.1"/>
    <property type="molecule type" value="Genomic_DNA"/>
</dbReference>
<keyword evidence="5" id="KW-1185">Reference proteome</keyword>
<dbReference type="AlphaFoldDB" id="V6DHG9"/>